<feature type="region of interest" description="Disordered" evidence="1">
    <location>
        <begin position="128"/>
        <end position="148"/>
    </location>
</feature>
<dbReference type="VEuPathDB" id="FungiDB:MCYG_03105"/>
<dbReference type="AlphaFoldDB" id="C5FKR4"/>
<feature type="region of interest" description="Disordered" evidence="1">
    <location>
        <begin position="1"/>
        <end position="37"/>
    </location>
</feature>
<name>C5FKR4_ARTOC</name>
<gene>
    <name evidence="2" type="ORF">MCYG_03105</name>
</gene>
<evidence type="ECO:0000313" key="3">
    <source>
        <dbReference type="Proteomes" id="UP000002035"/>
    </source>
</evidence>
<dbReference type="GeneID" id="9223684"/>
<proteinExistence type="predicted"/>
<accession>C5FKR4</accession>
<dbReference type="HOGENOM" id="CLU_047843_0_0_1"/>
<feature type="compositionally biased region" description="Polar residues" evidence="1">
    <location>
        <begin position="1"/>
        <end position="10"/>
    </location>
</feature>
<evidence type="ECO:0000256" key="1">
    <source>
        <dbReference type="SAM" id="MobiDB-lite"/>
    </source>
</evidence>
<dbReference type="RefSeq" id="XP_002847599.1">
    <property type="nucleotide sequence ID" value="XM_002847553.1"/>
</dbReference>
<feature type="compositionally biased region" description="Polar residues" evidence="1">
    <location>
        <begin position="27"/>
        <end position="37"/>
    </location>
</feature>
<dbReference type="OrthoDB" id="4167490at2759"/>
<keyword evidence="3" id="KW-1185">Reference proteome</keyword>
<evidence type="ECO:0000313" key="2">
    <source>
        <dbReference type="EMBL" id="EEQ30286.1"/>
    </source>
</evidence>
<organism evidence="2 3">
    <name type="scientific">Arthroderma otae (strain ATCC MYA-4605 / CBS 113480)</name>
    <name type="common">Microsporum canis</name>
    <dbReference type="NCBI Taxonomy" id="554155"/>
    <lineage>
        <taxon>Eukaryota</taxon>
        <taxon>Fungi</taxon>
        <taxon>Dikarya</taxon>
        <taxon>Ascomycota</taxon>
        <taxon>Pezizomycotina</taxon>
        <taxon>Eurotiomycetes</taxon>
        <taxon>Eurotiomycetidae</taxon>
        <taxon>Onygenales</taxon>
        <taxon>Arthrodermataceae</taxon>
        <taxon>Microsporum</taxon>
    </lineage>
</organism>
<protein>
    <submittedName>
        <fullName evidence="2">Uncharacterized protein</fullName>
    </submittedName>
</protein>
<reference evidence="3" key="1">
    <citation type="journal article" date="2012" name="MBio">
        <title>Comparative genome analysis of Trichophyton rubrum and related dermatophytes reveals candidate genes involved in infection.</title>
        <authorList>
            <person name="Martinez D.A."/>
            <person name="Oliver B.G."/>
            <person name="Graeser Y."/>
            <person name="Goldberg J.M."/>
            <person name="Li W."/>
            <person name="Martinez-Rossi N.M."/>
            <person name="Monod M."/>
            <person name="Shelest E."/>
            <person name="Barton R.C."/>
            <person name="Birch E."/>
            <person name="Brakhage A.A."/>
            <person name="Chen Z."/>
            <person name="Gurr S.J."/>
            <person name="Heiman D."/>
            <person name="Heitman J."/>
            <person name="Kosti I."/>
            <person name="Rossi A."/>
            <person name="Saif S."/>
            <person name="Samalova M."/>
            <person name="Saunders C.W."/>
            <person name="Shea T."/>
            <person name="Summerbell R.C."/>
            <person name="Xu J."/>
            <person name="Young S."/>
            <person name="Zeng Q."/>
            <person name="Birren B.W."/>
            <person name="Cuomo C.A."/>
            <person name="White T.C."/>
        </authorList>
    </citation>
    <scope>NUCLEOTIDE SEQUENCE [LARGE SCALE GENOMIC DNA]</scope>
    <source>
        <strain evidence="3">ATCC MYA-4605 / CBS 113480</strain>
    </source>
</reference>
<dbReference type="Proteomes" id="UP000002035">
    <property type="component" value="Unassembled WGS sequence"/>
</dbReference>
<dbReference type="OMA" id="NAIRHQN"/>
<dbReference type="eggNOG" id="ENOG502T0X6">
    <property type="taxonomic scope" value="Eukaryota"/>
</dbReference>
<dbReference type="STRING" id="554155.C5FKR4"/>
<sequence length="463" mass="53305">MSSVQPNNRPLTPVKVRGKKRNREDATQASKGLGSTTDTVFIPSKSVITKVNNQLQSANRSKLKHTRITLQLLPTEILEQIFFDCLEINLLHVFPRLARAVSNERVYSCIAILAIWKEPIPKKEIDDETMDDEEAVGTDEPMNDEPMDEQTRARFELGEKEIMRTFRPVGYRKLSRKEAARLQSQILNCRWATFERISSCVVKCANLTQLRVRGYEEERNEYDLAQVLQLLEDNLMWSYLESLNLKKFGGTWVSMKHTILNRATSYKIFRSPVCIFSIPERAIDKRLWTTQKFRLFRLLRLMLYQGKHPVPIQPFSREVLHTGVHEAIVECRREIVIGLLELDEYCVRSAAYSFKGMSTNSAYEIPPEHFITAARLSTKPNMLQILVRASAESLPFDNPEITQWALIGEKSSCPFYKWLLDFMVQLPSCQRRHSSEKSLFACGMLNADNAYVKSLANTSSQIL</sequence>
<dbReference type="EMBL" id="DS995703">
    <property type="protein sequence ID" value="EEQ30286.1"/>
    <property type="molecule type" value="Genomic_DNA"/>
</dbReference>